<dbReference type="STRING" id="225937.HP15_3096"/>
<dbReference type="KEGG" id="mad:HP15_3096"/>
<gene>
    <name evidence="2" type="ordered locus">HP15_3096</name>
</gene>
<name>E4PPI9_MARAH</name>
<evidence type="ECO:0000313" key="2">
    <source>
        <dbReference type="EMBL" id="ADP98860.1"/>
    </source>
</evidence>
<dbReference type="PATRIC" id="fig|225937.3.peg.3124"/>
<accession>E4PPI9</accession>
<dbReference type="RefSeq" id="WP_014578313.1">
    <property type="nucleotide sequence ID" value="NC_017506.1"/>
</dbReference>
<proteinExistence type="predicted"/>
<reference evidence="2 3" key="1">
    <citation type="journal article" date="2010" name="Stand. Genomic Sci.">
        <title>Complete genome sequence of Marinobacter adhaerens type strain (HP15), a diatom-interacting marine microorganism.</title>
        <authorList>
            <person name="Gardes A."/>
            <person name="Kaeppel E."/>
            <person name="Shehzad A."/>
            <person name="Seebah S."/>
            <person name="Teeling H."/>
            <person name="Yarza P."/>
            <person name="Glockner F.O."/>
            <person name="Grossart H.P."/>
            <person name="Ullrich M.S."/>
        </authorList>
    </citation>
    <scope>NUCLEOTIDE SEQUENCE [LARGE SCALE GENOMIC DNA]</scope>
    <source>
        <strain evidence="3">DSM 23420 / HP15</strain>
    </source>
</reference>
<sequence length="87" mass="9915">MIQKLLDALIDIVLWIPRQLFGLLVDAVELMLGWLPEIDIVDIQGIFDGIGGELLYFLTVFEFDYGLTAMMTALIARFILRRIPFIG</sequence>
<keyword evidence="1" id="KW-0812">Transmembrane</keyword>
<dbReference type="HOGENOM" id="CLU_166837_0_0_6"/>
<organism evidence="2 3">
    <name type="scientific">Marinobacter adhaerens (strain DSM 23420 / HP15)</name>
    <dbReference type="NCBI Taxonomy" id="225937"/>
    <lineage>
        <taxon>Bacteria</taxon>
        <taxon>Pseudomonadati</taxon>
        <taxon>Pseudomonadota</taxon>
        <taxon>Gammaproteobacteria</taxon>
        <taxon>Pseudomonadales</taxon>
        <taxon>Marinobacteraceae</taxon>
        <taxon>Marinobacter</taxon>
    </lineage>
</organism>
<dbReference type="AlphaFoldDB" id="E4PPI9"/>
<evidence type="ECO:0000313" key="3">
    <source>
        <dbReference type="Proteomes" id="UP000007077"/>
    </source>
</evidence>
<keyword evidence="1" id="KW-1133">Transmembrane helix</keyword>
<feature type="transmembrane region" description="Helical" evidence="1">
    <location>
        <begin position="12"/>
        <end position="35"/>
    </location>
</feature>
<evidence type="ECO:0000256" key="1">
    <source>
        <dbReference type="SAM" id="Phobius"/>
    </source>
</evidence>
<dbReference type="EMBL" id="CP001978">
    <property type="protein sequence ID" value="ADP98860.1"/>
    <property type="molecule type" value="Genomic_DNA"/>
</dbReference>
<dbReference type="Proteomes" id="UP000007077">
    <property type="component" value="Chromosome"/>
</dbReference>
<reference evidence="3" key="2">
    <citation type="submission" date="2010-02" db="EMBL/GenBank/DDBJ databases">
        <title>Complete genome sequence of Marinobacter adhaerens type strain (HP15).</title>
        <authorList>
            <person name="Gaerdes A.A.M."/>
            <person name="Kaeppel E."/>
            <person name="Shezad A."/>
            <person name="Seebah S."/>
            <person name="Teeling H."/>
            <person name="Yarza P."/>
            <person name="Gloeckner F.O."/>
            <person name="Ullrich M.S."/>
        </authorList>
    </citation>
    <scope>NUCLEOTIDE SEQUENCE [LARGE SCALE GENOMIC DNA]</scope>
    <source>
        <strain evidence="3">DSM 23420 / HP15</strain>
    </source>
</reference>
<protein>
    <submittedName>
        <fullName evidence="2">Membrane protein</fullName>
    </submittedName>
</protein>
<feature type="transmembrane region" description="Helical" evidence="1">
    <location>
        <begin position="55"/>
        <end position="80"/>
    </location>
</feature>
<keyword evidence="1" id="KW-0472">Membrane</keyword>